<comment type="caution">
    <text evidence="2">The sequence shown here is derived from an EMBL/GenBank/DDBJ whole genome shotgun (WGS) entry which is preliminary data.</text>
</comment>
<gene>
    <name evidence="2" type="ORF">AAE3_LOCUS9382</name>
</gene>
<name>A0A8S0W1T9_CYCAE</name>
<evidence type="ECO:0000313" key="2">
    <source>
        <dbReference type="EMBL" id="CAA7266805.1"/>
    </source>
</evidence>
<proteinExistence type="predicted"/>
<protein>
    <submittedName>
        <fullName evidence="2">Uncharacterized protein</fullName>
    </submittedName>
</protein>
<accession>A0A8S0W1T9</accession>
<evidence type="ECO:0000256" key="1">
    <source>
        <dbReference type="SAM" id="MobiDB-lite"/>
    </source>
</evidence>
<sequence length="156" mass="17313">MTEKPESIEVPPNVEVIDLTGLSDSSDSGDDERNSEEKDLESEHGSEGSEIEITLNEETRAQLQTAIATVSETRLRRLLKILVEADVTIEAALTRELVTLKRGTQDVVPRWETCANCDEEYDINTLREDAECIFHPGMPAGQLDKKPLTGSLGIFR</sequence>
<feature type="region of interest" description="Disordered" evidence="1">
    <location>
        <begin position="1"/>
        <end position="50"/>
    </location>
</feature>
<dbReference type="EMBL" id="CACVBS010000057">
    <property type="protein sequence ID" value="CAA7266805.1"/>
    <property type="molecule type" value="Genomic_DNA"/>
</dbReference>
<feature type="compositionally biased region" description="Basic and acidic residues" evidence="1">
    <location>
        <begin position="31"/>
        <end position="47"/>
    </location>
</feature>
<dbReference type="AlphaFoldDB" id="A0A8S0W1T9"/>
<organism evidence="2 3">
    <name type="scientific">Cyclocybe aegerita</name>
    <name type="common">Black poplar mushroom</name>
    <name type="synonym">Agrocybe aegerita</name>
    <dbReference type="NCBI Taxonomy" id="1973307"/>
    <lineage>
        <taxon>Eukaryota</taxon>
        <taxon>Fungi</taxon>
        <taxon>Dikarya</taxon>
        <taxon>Basidiomycota</taxon>
        <taxon>Agaricomycotina</taxon>
        <taxon>Agaricomycetes</taxon>
        <taxon>Agaricomycetidae</taxon>
        <taxon>Agaricales</taxon>
        <taxon>Agaricineae</taxon>
        <taxon>Bolbitiaceae</taxon>
        <taxon>Cyclocybe</taxon>
    </lineage>
</organism>
<dbReference type="Proteomes" id="UP000467700">
    <property type="component" value="Unassembled WGS sequence"/>
</dbReference>
<reference evidence="2 3" key="1">
    <citation type="submission" date="2020-01" db="EMBL/GenBank/DDBJ databases">
        <authorList>
            <person name="Gupta K D."/>
        </authorList>
    </citation>
    <scope>NUCLEOTIDE SEQUENCE [LARGE SCALE GENOMIC DNA]</scope>
</reference>
<keyword evidence="3" id="KW-1185">Reference proteome</keyword>
<dbReference type="OrthoDB" id="5422613at2759"/>
<evidence type="ECO:0000313" key="3">
    <source>
        <dbReference type="Proteomes" id="UP000467700"/>
    </source>
</evidence>